<evidence type="ECO:0000259" key="7">
    <source>
        <dbReference type="SMART" id="SM00701"/>
    </source>
</evidence>
<dbReference type="KEGG" id="foc:113212160"/>
<evidence type="ECO:0000313" key="8">
    <source>
        <dbReference type="Proteomes" id="UP000504606"/>
    </source>
</evidence>
<gene>
    <name evidence="9" type="primary">LOC113212160</name>
</gene>
<dbReference type="AlphaFoldDB" id="A0A9C6XUP2"/>
<feature type="compositionally biased region" description="Basic residues" evidence="4">
    <location>
        <begin position="1"/>
        <end position="17"/>
    </location>
</feature>
<keyword evidence="5" id="KW-0472">Membrane</keyword>
<dbReference type="InterPro" id="IPR002502">
    <property type="entry name" value="Amidase_domain"/>
</dbReference>
<dbReference type="SMART" id="SM00701">
    <property type="entry name" value="PGRP"/>
    <property type="match status" value="3"/>
</dbReference>
<dbReference type="InterPro" id="IPR006619">
    <property type="entry name" value="PGRP_domain_met/bac"/>
</dbReference>
<dbReference type="PANTHER" id="PTHR11022:SF41">
    <property type="entry name" value="PEPTIDOGLYCAN-RECOGNITION PROTEIN LC-RELATED"/>
    <property type="match status" value="1"/>
</dbReference>
<evidence type="ECO:0000256" key="1">
    <source>
        <dbReference type="ARBA" id="ARBA00007553"/>
    </source>
</evidence>
<dbReference type="GO" id="GO:0008270">
    <property type="term" value="F:zinc ion binding"/>
    <property type="evidence" value="ECO:0007669"/>
    <property type="project" value="InterPro"/>
</dbReference>
<dbReference type="Proteomes" id="UP000504606">
    <property type="component" value="Unplaced"/>
</dbReference>
<evidence type="ECO:0000256" key="4">
    <source>
        <dbReference type="SAM" id="MobiDB-lite"/>
    </source>
</evidence>
<dbReference type="SMART" id="SM00644">
    <property type="entry name" value="Ami_2"/>
    <property type="match status" value="3"/>
</dbReference>
<feature type="domain" description="Peptidoglycan recognition protein family" evidence="7">
    <location>
        <begin position="163"/>
        <end position="308"/>
    </location>
</feature>
<feature type="domain" description="N-acetylmuramoyl-L-alanine amidase" evidence="6">
    <location>
        <begin position="537"/>
        <end position="677"/>
    </location>
</feature>
<evidence type="ECO:0000259" key="6">
    <source>
        <dbReference type="SMART" id="SM00644"/>
    </source>
</evidence>
<dbReference type="RefSeq" id="XP_052131743.1">
    <property type="nucleotide sequence ID" value="XM_052275783.1"/>
</dbReference>
<dbReference type="FunFam" id="3.40.80.10:FF:000001">
    <property type="entry name" value="Peptidoglycan recognition protein 1"/>
    <property type="match status" value="1"/>
</dbReference>
<reference evidence="9" key="1">
    <citation type="submission" date="2025-08" db="UniProtKB">
        <authorList>
            <consortium name="RefSeq"/>
        </authorList>
    </citation>
    <scope>IDENTIFICATION</scope>
    <source>
        <tissue evidence="9">Whole organism</tissue>
    </source>
</reference>
<dbReference type="CDD" id="cd06583">
    <property type="entry name" value="PGRP"/>
    <property type="match status" value="3"/>
</dbReference>
<sequence length="893" mass="96913">MRHAHLPRGTHSPRVHRAGWSTATTMRGADLSSHTPVGRDDRGSQRVATRGARCGGDPGVRNTKMLDKTEEAAARGTVASPGGARREVVLSPATLGARRVRVRPGATSFRTMPVMASRRLLVVLLVVLVVLLVAGVVVLVLTITTALQAGEDEPDTQHTFKAVDLMTRDDWLGRLSRGTPSRMTMPVDLVIIHHTAYEVCTTKAKCKQQVKRVQNQHMDDPNFRYFDIGYNFLVGADGLVYEGRGWDAVGAHLHGWNQKAVGVAILGTFTNVTAPPALQTALYSLLQWGESLGKLTKDYGIIGACQVRATKSPGRRFMGDLCTWSHWRNQTSVSKACTEGGRAELTAARGDAIAGGSPPGGTEVPRLQGGPTHRDVGYLHAYGMELDRAGARSGDTAEGVVLDQHGCLAEQNGGVAGALSLAQPLSYESIAVEDSRNMQIGNNIHIYGEVTLVLPASEPTGLPGALPDPGLADDDNKTTMHVRFWQRPSFRRAGVGLATLAVVVLTVTMASTPETEAPHPESESYPGLVTRRQWNATTVRAGDELLLPVKTVVVHHTLTMACTDRAECTKQVNWLQLKALSNDDDIPYNLLVGGDGLVYEGRGWSVVGATLPDWDSEILSLALIGNFDHASPTEQQRAALASLLQWGVSNGKVDKAYRLAGACQLREYEYFNDTSPGVLFMPELQTWDHWWDFMVNATHSCAFQLPCSSRERAEAGVDFLVSRECWLARSVRGEIDPLPGPVKTVIVLHTGGGHCQTRLSCTKEVRQRQNLALDSMNMSDIDYNFLVGGDGLVYLGRGWGGAGAHTLLHNNESIGVAAIGRFTFVTAPPALQNALLRLLEWGVRLGKLTEDYRVVGHCQLRPASDSPGRRFMQDLRTWSHCSSYTAVPEACTT</sequence>
<keyword evidence="3" id="KW-0391">Immunity</keyword>
<keyword evidence="8" id="KW-1185">Reference proteome</keyword>
<feature type="domain" description="Peptidoglycan recognition protein family" evidence="7">
    <location>
        <begin position="526"/>
        <end position="666"/>
    </location>
</feature>
<keyword evidence="2" id="KW-0399">Innate immunity</keyword>
<evidence type="ECO:0000313" key="9">
    <source>
        <dbReference type="RefSeq" id="XP_052131743.1"/>
    </source>
</evidence>
<dbReference type="SUPFAM" id="SSF55846">
    <property type="entry name" value="N-acetylmuramoyl-L-alanine amidase-like"/>
    <property type="match status" value="3"/>
</dbReference>
<protein>
    <submittedName>
        <fullName evidence="9">Uncharacterized protein LOC113212160</fullName>
    </submittedName>
</protein>
<feature type="transmembrane region" description="Helical" evidence="5">
    <location>
        <begin position="120"/>
        <end position="143"/>
    </location>
</feature>
<feature type="domain" description="N-acetylmuramoyl-L-alanine amidase" evidence="6">
    <location>
        <begin position="730"/>
        <end position="868"/>
    </location>
</feature>
<proteinExistence type="inferred from homology"/>
<evidence type="ECO:0000256" key="3">
    <source>
        <dbReference type="ARBA" id="ARBA00022859"/>
    </source>
</evidence>
<dbReference type="GO" id="GO:0045087">
    <property type="term" value="P:innate immune response"/>
    <property type="evidence" value="ECO:0007669"/>
    <property type="project" value="UniProtKB-KW"/>
</dbReference>
<feature type="region of interest" description="Disordered" evidence="4">
    <location>
        <begin position="1"/>
        <end position="58"/>
    </location>
</feature>
<evidence type="ECO:0000256" key="2">
    <source>
        <dbReference type="ARBA" id="ARBA00022588"/>
    </source>
</evidence>
<dbReference type="OrthoDB" id="10001926at2759"/>
<dbReference type="InterPro" id="IPR015510">
    <property type="entry name" value="PGRP"/>
</dbReference>
<feature type="domain" description="N-acetylmuramoyl-L-alanine amidase" evidence="6">
    <location>
        <begin position="175"/>
        <end position="314"/>
    </location>
</feature>
<keyword evidence="5" id="KW-0812">Transmembrane</keyword>
<dbReference type="GeneID" id="113212160"/>
<dbReference type="GO" id="GO:0008745">
    <property type="term" value="F:N-acetylmuramoyl-L-alanine amidase activity"/>
    <property type="evidence" value="ECO:0007669"/>
    <property type="project" value="InterPro"/>
</dbReference>
<dbReference type="PANTHER" id="PTHR11022">
    <property type="entry name" value="PEPTIDOGLYCAN RECOGNITION PROTEIN"/>
    <property type="match status" value="1"/>
</dbReference>
<organism evidence="8 9">
    <name type="scientific">Frankliniella occidentalis</name>
    <name type="common">Western flower thrips</name>
    <name type="synonym">Euthrips occidentalis</name>
    <dbReference type="NCBI Taxonomy" id="133901"/>
    <lineage>
        <taxon>Eukaryota</taxon>
        <taxon>Metazoa</taxon>
        <taxon>Ecdysozoa</taxon>
        <taxon>Arthropoda</taxon>
        <taxon>Hexapoda</taxon>
        <taxon>Insecta</taxon>
        <taxon>Pterygota</taxon>
        <taxon>Neoptera</taxon>
        <taxon>Paraneoptera</taxon>
        <taxon>Thysanoptera</taxon>
        <taxon>Terebrantia</taxon>
        <taxon>Thripoidea</taxon>
        <taxon>Thripidae</taxon>
        <taxon>Frankliniella</taxon>
    </lineage>
</organism>
<dbReference type="Gene3D" id="3.40.80.10">
    <property type="entry name" value="Peptidoglycan recognition protein-like"/>
    <property type="match status" value="3"/>
</dbReference>
<dbReference type="Pfam" id="PF01510">
    <property type="entry name" value="Amidase_2"/>
    <property type="match status" value="3"/>
</dbReference>
<dbReference type="GO" id="GO:0009253">
    <property type="term" value="P:peptidoglycan catabolic process"/>
    <property type="evidence" value="ECO:0007669"/>
    <property type="project" value="InterPro"/>
</dbReference>
<dbReference type="InterPro" id="IPR036505">
    <property type="entry name" value="Amidase/PGRP_sf"/>
</dbReference>
<keyword evidence="5" id="KW-1133">Transmembrane helix</keyword>
<comment type="similarity">
    <text evidence="1">Belongs to the N-acetylmuramoyl-L-alanine amidase 2 family.</text>
</comment>
<name>A0A9C6XUP2_FRAOC</name>
<evidence type="ECO:0000256" key="5">
    <source>
        <dbReference type="SAM" id="Phobius"/>
    </source>
</evidence>
<feature type="domain" description="Peptidoglycan recognition protein family" evidence="7">
    <location>
        <begin position="720"/>
        <end position="861"/>
    </location>
</feature>
<accession>A0A9C6XUP2</accession>